<dbReference type="GO" id="GO:0005829">
    <property type="term" value="C:cytosol"/>
    <property type="evidence" value="ECO:0007669"/>
    <property type="project" value="TreeGrafter"/>
</dbReference>
<dbReference type="PROSITE" id="PS51352">
    <property type="entry name" value="THIOREDOXIN_2"/>
    <property type="match status" value="1"/>
</dbReference>
<keyword evidence="3" id="KW-1133">Transmembrane helix</keyword>
<proteinExistence type="inferred from homology"/>
<evidence type="ECO:0000313" key="5">
    <source>
        <dbReference type="EMBL" id="QPC85075.1"/>
    </source>
</evidence>
<feature type="domain" description="Thioredoxin" evidence="4">
    <location>
        <begin position="28"/>
        <end position="136"/>
    </location>
</feature>
<dbReference type="InterPro" id="IPR036249">
    <property type="entry name" value="Thioredoxin-like_sf"/>
</dbReference>
<dbReference type="PANTHER" id="PTHR45663:SF11">
    <property type="entry name" value="GEO12009P1"/>
    <property type="match status" value="1"/>
</dbReference>
<dbReference type="InterPro" id="IPR013766">
    <property type="entry name" value="Thioredoxin_domain"/>
</dbReference>
<feature type="transmembrane region" description="Helical" evidence="3">
    <location>
        <begin position="6"/>
        <end position="22"/>
    </location>
</feature>
<keyword evidence="3" id="KW-0812">Transmembrane</keyword>
<dbReference type="EMBL" id="CP062983">
    <property type="protein sequence ID" value="QPC85075.1"/>
    <property type="molecule type" value="Genomic_DNA"/>
</dbReference>
<evidence type="ECO:0000256" key="2">
    <source>
        <dbReference type="ARBA" id="ARBA00023284"/>
    </source>
</evidence>
<dbReference type="GO" id="GO:0045454">
    <property type="term" value="P:cell redox homeostasis"/>
    <property type="evidence" value="ECO:0007669"/>
    <property type="project" value="TreeGrafter"/>
</dbReference>
<dbReference type="GO" id="GO:0015035">
    <property type="term" value="F:protein-disulfide reductase activity"/>
    <property type="evidence" value="ECO:0007669"/>
    <property type="project" value="TreeGrafter"/>
</dbReference>
<sequence length="136" mass="14703">MIERLVIVSILIIVGYVAFALYRKATLHHAAEQAPRDPLLANVPSNSATIVYFTTPGCIPCRTQQQPALEKLKSEMGDSVYIVKVDASEDPETAKRWGVMSAPTTFILGRDGKPSAVNYGAADAATLRQQVTKSLA</sequence>
<dbReference type="SUPFAM" id="SSF52833">
    <property type="entry name" value="Thioredoxin-like"/>
    <property type="match status" value="1"/>
</dbReference>
<dbReference type="KEGG" id="pmet:G4Y79_12120"/>
<dbReference type="Gene3D" id="3.40.30.10">
    <property type="entry name" value="Glutaredoxin"/>
    <property type="match status" value="1"/>
</dbReference>
<protein>
    <submittedName>
        <fullName evidence="5">Thioredoxin family protein</fullName>
    </submittedName>
</protein>
<comment type="similarity">
    <text evidence="1">Belongs to the thioredoxin family.</text>
</comment>
<dbReference type="RefSeq" id="WP_195173138.1">
    <property type="nucleotide sequence ID" value="NZ_CP062983.1"/>
</dbReference>
<dbReference type="AlphaFoldDB" id="A0A7S8EDP7"/>
<keyword evidence="3" id="KW-0472">Membrane</keyword>
<evidence type="ECO:0000313" key="6">
    <source>
        <dbReference type="Proteomes" id="UP000594468"/>
    </source>
</evidence>
<organism evidence="5 6">
    <name type="scientific">Phototrophicus methaneseepsis</name>
    <dbReference type="NCBI Taxonomy" id="2710758"/>
    <lineage>
        <taxon>Bacteria</taxon>
        <taxon>Bacillati</taxon>
        <taxon>Chloroflexota</taxon>
        <taxon>Candidatus Thermofontia</taxon>
        <taxon>Phototrophicales</taxon>
        <taxon>Phototrophicaceae</taxon>
        <taxon>Phototrophicus</taxon>
    </lineage>
</organism>
<name>A0A7S8EDP7_9CHLR</name>
<evidence type="ECO:0000256" key="1">
    <source>
        <dbReference type="ARBA" id="ARBA00008987"/>
    </source>
</evidence>
<accession>A0A7S8EDP7</accession>
<gene>
    <name evidence="5" type="ORF">G4Y79_12120</name>
</gene>
<dbReference type="Pfam" id="PF00085">
    <property type="entry name" value="Thioredoxin"/>
    <property type="match status" value="1"/>
</dbReference>
<keyword evidence="2" id="KW-0676">Redox-active center</keyword>
<dbReference type="Proteomes" id="UP000594468">
    <property type="component" value="Chromosome"/>
</dbReference>
<evidence type="ECO:0000259" key="4">
    <source>
        <dbReference type="PROSITE" id="PS51352"/>
    </source>
</evidence>
<dbReference type="PANTHER" id="PTHR45663">
    <property type="entry name" value="GEO12009P1"/>
    <property type="match status" value="1"/>
</dbReference>
<reference evidence="5 6" key="1">
    <citation type="submission" date="2020-02" db="EMBL/GenBank/DDBJ databases">
        <authorList>
            <person name="Zheng R.K."/>
            <person name="Sun C.M."/>
        </authorList>
    </citation>
    <scope>NUCLEOTIDE SEQUENCE [LARGE SCALE GENOMIC DNA]</scope>
    <source>
        <strain evidence="6">rifampicinis</strain>
    </source>
</reference>
<dbReference type="CDD" id="cd02947">
    <property type="entry name" value="TRX_family"/>
    <property type="match status" value="1"/>
</dbReference>
<keyword evidence="6" id="KW-1185">Reference proteome</keyword>
<evidence type="ECO:0000256" key="3">
    <source>
        <dbReference type="SAM" id="Phobius"/>
    </source>
</evidence>